<dbReference type="Pfam" id="PF23286">
    <property type="entry name" value="LRR_13"/>
    <property type="match status" value="1"/>
</dbReference>
<evidence type="ECO:0000259" key="4">
    <source>
        <dbReference type="Pfam" id="PF20160"/>
    </source>
</evidence>
<dbReference type="PANTHER" id="PTHR16083">
    <property type="entry name" value="LEUCINE RICH REPEAT CONTAINING PROTEIN"/>
    <property type="match status" value="1"/>
</dbReference>
<keyword evidence="3" id="KW-0611">Plant defense</keyword>
<dbReference type="InterPro" id="IPR045344">
    <property type="entry name" value="C-JID"/>
</dbReference>
<feature type="domain" description="C-JID" evidence="4">
    <location>
        <begin position="273"/>
        <end position="413"/>
    </location>
</feature>
<dbReference type="SMART" id="SM00369">
    <property type="entry name" value="LRR_TYP"/>
    <property type="match status" value="3"/>
</dbReference>
<proteinExistence type="predicted"/>
<dbReference type="Proteomes" id="UP000027120">
    <property type="component" value="Unassembled WGS sequence"/>
</dbReference>
<evidence type="ECO:0000313" key="8">
    <source>
        <dbReference type="Proteomes" id="UP000027120"/>
    </source>
</evidence>
<dbReference type="InterPro" id="IPR032675">
    <property type="entry name" value="LRR_dom_sf"/>
</dbReference>
<dbReference type="AlphaFoldDB" id="A0A067D7T1"/>
<dbReference type="InterPro" id="IPR055414">
    <property type="entry name" value="LRR_R13L4/SHOC2-like"/>
</dbReference>
<keyword evidence="2" id="KW-0677">Repeat</keyword>
<dbReference type="SUPFAM" id="SSF52058">
    <property type="entry name" value="L domain-like"/>
    <property type="match status" value="1"/>
</dbReference>
<feature type="non-terminal residue" evidence="7">
    <location>
        <position position="1"/>
    </location>
</feature>
<keyword evidence="8" id="KW-1185">Reference proteome</keyword>
<feature type="domain" description="Disease resistance protein RPS4B/Roq1-like leucine-rich repeats" evidence="5">
    <location>
        <begin position="30"/>
        <end position="100"/>
    </location>
</feature>
<dbReference type="Pfam" id="PF23598">
    <property type="entry name" value="LRR_14"/>
    <property type="match status" value="1"/>
</dbReference>
<dbReference type="PANTHER" id="PTHR16083:SF65">
    <property type="entry name" value="DISEASE RESISTANCE PROTEIN RPP8-LIKE"/>
    <property type="match status" value="1"/>
</dbReference>
<sequence>QQHHGKLKQIIISAGNFFTKTPKPSFIPYLKELVILNLRGCKGLKKLPEISSLSNIEKIILSGTAIEELPSSVGCLSGLVLLHLQACKMLKSLPCSLFKLKSLEDLNLCRCSNLRRFPEEIGNVEASNSLYAYGTASSEVPSSIVRSNNFRFLSFRESRGDKQMGLSLLISLSSDGLHSLKSLCLHNCGVTRLPESLGRLSLLEELDLRRNNFERVPESIIQLSKLNYLYLSYCQRLQSLPELPCNLILLYADHCTVLKSISGLSALEGYVILPGNEIPKWFRFQSVGSSSSITLEMLAAGCFNKNRIIGFAFSAIVAFCVKRLTAKLFCEFKFKPKDRDPHVIETSFQLFTDVESDHILLGYYFFREEDFNILPEYYCSLEAVQFYFKEAFCFERLECCGVKKCGIHLFHSPDPSGSFKCNEEEKEEP</sequence>
<dbReference type="InterPro" id="IPR003591">
    <property type="entry name" value="Leu-rich_rpt_typical-subtyp"/>
</dbReference>
<keyword evidence="1" id="KW-0433">Leucine-rich repeat</keyword>
<accession>A0A067D7T1</accession>
<evidence type="ECO:0000259" key="6">
    <source>
        <dbReference type="Pfam" id="PF23598"/>
    </source>
</evidence>
<protein>
    <submittedName>
        <fullName evidence="7">Uncharacterized protein</fullName>
    </submittedName>
</protein>
<dbReference type="EMBL" id="KK787283">
    <property type="protein sequence ID" value="KDO38893.1"/>
    <property type="molecule type" value="Genomic_DNA"/>
</dbReference>
<evidence type="ECO:0000256" key="1">
    <source>
        <dbReference type="ARBA" id="ARBA00022614"/>
    </source>
</evidence>
<gene>
    <name evidence="7" type="ORF">CISIN_1g0410792mg</name>
</gene>
<evidence type="ECO:0000256" key="3">
    <source>
        <dbReference type="ARBA" id="ARBA00022821"/>
    </source>
</evidence>
<dbReference type="STRING" id="2711.A0A067D7T1"/>
<name>A0A067D7T1_CITSI</name>
<evidence type="ECO:0000256" key="2">
    <source>
        <dbReference type="ARBA" id="ARBA00022737"/>
    </source>
</evidence>
<feature type="domain" description="Disease resistance R13L4/SHOC-2-like LRR" evidence="6">
    <location>
        <begin position="177"/>
        <end position="241"/>
    </location>
</feature>
<dbReference type="Gene3D" id="3.80.10.10">
    <property type="entry name" value="Ribonuclease Inhibitor"/>
    <property type="match status" value="2"/>
</dbReference>
<dbReference type="InterPro" id="IPR058546">
    <property type="entry name" value="RPS4B/Roq1-like_LRR"/>
</dbReference>
<evidence type="ECO:0000313" key="7">
    <source>
        <dbReference type="EMBL" id="KDO38893.1"/>
    </source>
</evidence>
<reference evidence="7 8" key="1">
    <citation type="submission" date="2014-04" db="EMBL/GenBank/DDBJ databases">
        <authorList>
            <consortium name="International Citrus Genome Consortium"/>
            <person name="Gmitter F."/>
            <person name="Chen C."/>
            <person name="Farmerie W."/>
            <person name="Harkins T."/>
            <person name="Desany B."/>
            <person name="Mohiuddin M."/>
            <person name="Kodira C."/>
            <person name="Borodovsky M."/>
            <person name="Lomsadze A."/>
            <person name="Burns P."/>
            <person name="Jenkins J."/>
            <person name="Prochnik S."/>
            <person name="Shu S."/>
            <person name="Chapman J."/>
            <person name="Pitluck S."/>
            <person name="Schmutz J."/>
            <person name="Rokhsar D."/>
        </authorList>
    </citation>
    <scope>NUCLEOTIDE SEQUENCE</scope>
</reference>
<evidence type="ECO:0000259" key="5">
    <source>
        <dbReference type="Pfam" id="PF23286"/>
    </source>
</evidence>
<organism evidence="7 8">
    <name type="scientific">Citrus sinensis</name>
    <name type="common">Sweet orange</name>
    <name type="synonym">Citrus aurantium var. sinensis</name>
    <dbReference type="NCBI Taxonomy" id="2711"/>
    <lineage>
        <taxon>Eukaryota</taxon>
        <taxon>Viridiplantae</taxon>
        <taxon>Streptophyta</taxon>
        <taxon>Embryophyta</taxon>
        <taxon>Tracheophyta</taxon>
        <taxon>Spermatophyta</taxon>
        <taxon>Magnoliopsida</taxon>
        <taxon>eudicotyledons</taxon>
        <taxon>Gunneridae</taxon>
        <taxon>Pentapetalae</taxon>
        <taxon>rosids</taxon>
        <taxon>malvids</taxon>
        <taxon>Sapindales</taxon>
        <taxon>Rutaceae</taxon>
        <taxon>Aurantioideae</taxon>
        <taxon>Citrus</taxon>
    </lineage>
</organism>
<dbReference type="Pfam" id="PF20160">
    <property type="entry name" value="C-JID"/>
    <property type="match status" value="1"/>
</dbReference>